<dbReference type="OrthoDB" id="2390699at2759"/>
<name>A0A9N8ZHE5_9GLOM</name>
<dbReference type="InterPro" id="IPR036047">
    <property type="entry name" value="F-box-like_dom_sf"/>
</dbReference>
<organism evidence="1 2">
    <name type="scientific">Acaulospora morrowiae</name>
    <dbReference type="NCBI Taxonomy" id="94023"/>
    <lineage>
        <taxon>Eukaryota</taxon>
        <taxon>Fungi</taxon>
        <taxon>Fungi incertae sedis</taxon>
        <taxon>Mucoromycota</taxon>
        <taxon>Glomeromycotina</taxon>
        <taxon>Glomeromycetes</taxon>
        <taxon>Diversisporales</taxon>
        <taxon>Acaulosporaceae</taxon>
        <taxon>Acaulospora</taxon>
    </lineage>
</organism>
<accession>A0A9N8ZHE5</accession>
<dbReference type="EMBL" id="CAJVPV010001391">
    <property type="protein sequence ID" value="CAG8495895.1"/>
    <property type="molecule type" value="Genomic_DNA"/>
</dbReference>
<proteinExistence type="predicted"/>
<evidence type="ECO:0000313" key="2">
    <source>
        <dbReference type="Proteomes" id="UP000789342"/>
    </source>
</evidence>
<dbReference type="Proteomes" id="UP000789342">
    <property type="component" value="Unassembled WGS sequence"/>
</dbReference>
<protein>
    <submittedName>
        <fullName evidence="1">18056_t:CDS:1</fullName>
    </submittedName>
</protein>
<dbReference type="SUPFAM" id="SSF81383">
    <property type="entry name" value="F-box domain"/>
    <property type="match status" value="1"/>
</dbReference>
<dbReference type="AlphaFoldDB" id="A0A9N8ZHE5"/>
<keyword evidence="2" id="KW-1185">Reference proteome</keyword>
<gene>
    <name evidence="1" type="ORF">AMORRO_LOCUS3009</name>
</gene>
<comment type="caution">
    <text evidence="1">The sequence shown here is derived from an EMBL/GenBank/DDBJ whole genome shotgun (WGS) entry which is preliminary data.</text>
</comment>
<evidence type="ECO:0000313" key="1">
    <source>
        <dbReference type="EMBL" id="CAG8495895.1"/>
    </source>
</evidence>
<sequence length="503" mass="58367">MHFLQLPECLEGVFKHLDNKSLYQCLFVNRFWSQNVVPFFWFNPFLNYSHFTEASYIDIIETYISCLPKKTRGQLFVNLEPVVLTTPSFNYPSYLRHLEFTIIYKLIMRWTTRRFKFNNKTNYDLENQIFREIWNMLLSSCPSFKSLVLISLDYGGFNEILHDPHVLFTSTNCTRGLFEKLDLFHSYCMPSEIINCFAQISTQTTKMRITNSDMNPGMDALIRSQKNLKTVALINCSNLSKVLQILHENHSSNLIELTIKEKEFDPTWNEVGPVISLENLQILTLNSSAIVFSKQVLEKFLFTTYKNLTVLDVEIHSPHISQLVTLLQNTNNKLVYLRLLWYYHKDPENIMLLTKTVIQCCINLTLLTFKLSKETIHLLPTILGSLILLTEASFYNASSDASHIYNLEELLPECGKVLHWPLKYLGLLLPWTITAEALEIFFKNAEANMIKEFYLYTDSLDSGNVSKEHQDILDMYASKGVGAYIAARANVKPENEHAYDIKM</sequence>
<reference evidence="1" key="1">
    <citation type="submission" date="2021-06" db="EMBL/GenBank/DDBJ databases">
        <authorList>
            <person name="Kallberg Y."/>
            <person name="Tangrot J."/>
            <person name="Rosling A."/>
        </authorList>
    </citation>
    <scope>NUCLEOTIDE SEQUENCE</scope>
    <source>
        <strain evidence="1">CL551</strain>
    </source>
</reference>